<proteinExistence type="inferred from homology"/>
<keyword evidence="3" id="KW-0645">Protease</keyword>
<evidence type="ECO:0000313" key="7">
    <source>
        <dbReference type="Proteomes" id="UP001175001"/>
    </source>
</evidence>
<evidence type="ECO:0000256" key="2">
    <source>
        <dbReference type="ARBA" id="ARBA00022645"/>
    </source>
</evidence>
<keyword evidence="4" id="KW-0378">Hydrolase</keyword>
<dbReference type="InterPro" id="IPR029058">
    <property type="entry name" value="AB_hydrolase_fold"/>
</dbReference>
<dbReference type="GO" id="GO:0004185">
    <property type="term" value="F:serine-type carboxypeptidase activity"/>
    <property type="evidence" value="ECO:0007669"/>
    <property type="project" value="InterPro"/>
</dbReference>
<dbReference type="Gene3D" id="1.10.287.410">
    <property type="match status" value="1"/>
</dbReference>
<dbReference type="Gene3D" id="3.40.50.1820">
    <property type="entry name" value="alpha/beta hydrolase"/>
    <property type="match status" value="1"/>
</dbReference>
<evidence type="ECO:0000256" key="4">
    <source>
        <dbReference type="ARBA" id="ARBA00022801"/>
    </source>
</evidence>
<protein>
    <submittedName>
        <fullName evidence="6">Carboxypeptidase S1-like protein A</fullName>
    </submittedName>
</protein>
<keyword evidence="5" id="KW-0325">Glycoprotein</keyword>
<dbReference type="GO" id="GO:0006508">
    <property type="term" value="P:proteolysis"/>
    <property type="evidence" value="ECO:0007669"/>
    <property type="project" value="UniProtKB-KW"/>
</dbReference>
<evidence type="ECO:0000256" key="3">
    <source>
        <dbReference type="ARBA" id="ARBA00022670"/>
    </source>
</evidence>
<dbReference type="Proteomes" id="UP001175001">
    <property type="component" value="Unassembled WGS sequence"/>
</dbReference>
<name>A0AA39Z436_9PEZI</name>
<reference evidence="6" key="1">
    <citation type="submission" date="2023-06" db="EMBL/GenBank/DDBJ databases">
        <title>Multi-omics analyses reveal the molecular pathogenesis toolkit of Lasiodiplodia hormozganensis, a cross-kingdom pathogen.</title>
        <authorList>
            <person name="Felix C."/>
            <person name="Meneses R."/>
            <person name="Goncalves M.F.M."/>
            <person name="Tilleman L."/>
            <person name="Duarte A.S."/>
            <person name="Jorrin-Novo J.V."/>
            <person name="Van De Peer Y."/>
            <person name="Deforce D."/>
            <person name="Van Nieuwerburgh F."/>
            <person name="Esteves A.C."/>
            <person name="Alves A."/>
        </authorList>
    </citation>
    <scope>NUCLEOTIDE SEQUENCE</scope>
    <source>
        <strain evidence="6">CBS 339.90</strain>
    </source>
</reference>
<gene>
    <name evidence="6" type="primary">SCPA_1</name>
    <name evidence="6" type="ORF">DIS24_g884</name>
</gene>
<dbReference type="SUPFAM" id="SSF53474">
    <property type="entry name" value="alpha/beta-Hydrolases"/>
    <property type="match status" value="1"/>
</dbReference>
<evidence type="ECO:0000256" key="5">
    <source>
        <dbReference type="ARBA" id="ARBA00023180"/>
    </source>
</evidence>
<keyword evidence="7" id="KW-1185">Reference proteome</keyword>
<dbReference type="AlphaFoldDB" id="A0AA39Z436"/>
<sequence>MANLPQLDPSLSNKDVDFHLWTISYGGHYGPAFYDYFYKHNLAIGNGTENGTQMNMGTLGIINGIIDIRIQAPYFSIFANNNTYGYKAVNDSVYTFMEHVYRMPGGCKTYLKLCTVEDRSTFHGKVTCAIATHLCYQWIGFIYRKLAGRGQYDIRRPRDSESNSFVEFLNLADTQAALGVSIKYTDPASSGVYEGFFDYGDLAYPTFKTDLEGLLQKGVRVALFYGDADWMCNWMGGEAVSLALEFGGQKEFKAAGYAPLVVDEKEYGLVRQYGNFSFARIYESGHSIPFSQPKVSLEFFRRTLEGLSVSDGLVRAGKSYKTNGTAEATHTESDVPLAME</sequence>
<dbReference type="Pfam" id="PF00450">
    <property type="entry name" value="Peptidase_S10"/>
    <property type="match status" value="1"/>
</dbReference>
<accession>A0AA39Z436</accession>
<dbReference type="InterPro" id="IPR001563">
    <property type="entry name" value="Peptidase_S10"/>
</dbReference>
<comment type="caution">
    <text evidence="6">The sequence shown here is derived from an EMBL/GenBank/DDBJ whole genome shotgun (WGS) entry which is preliminary data.</text>
</comment>
<evidence type="ECO:0000256" key="1">
    <source>
        <dbReference type="ARBA" id="ARBA00009431"/>
    </source>
</evidence>
<dbReference type="EMBL" id="JAUJDW010000003">
    <property type="protein sequence ID" value="KAK0663744.1"/>
    <property type="molecule type" value="Genomic_DNA"/>
</dbReference>
<comment type="similarity">
    <text evidence="1">Belongs to the peptidase S10 family.</text>
</comment>
<keyword evidence="2 6" id="KW-0121">Carboxypeptidase</keyword>
<organism evidence="6 7">
    <name type="scientific">Lasiodiplodia hormozganensis</name>
    <dbReference type="NCBI Taxonomy" id="869390"/>
    <lineage>
        <taxon>Eukaryota</taxon>
        <taxon>Fungi</taxon>
        <taxon>Dikarya</taxon>
        <taxon>Ascomycota</taxon>
        <taxon>Pezizomycotina</taxon>
        <taxon>Dothideomycetes</taxon>
        <taxon>Dothideomycetes incertae sedis</taxon>
        <taxon>Botryosphaeriales</taxon>
        <taxon>Botryosphaeriaceae</taxon>
        <taxon>Lasiodiplodia</taxon>
    </lineage>
</organism>
<evidence type="ECO:0000313" key="6">
    <source>
        <dbReference type="EMBL" id="KAK0663744.1"/>
    </source>
</evidence>